<reference evidence="1 2" key="1">
    <citation type="submission" date="2006-02" db="EMBL/GenBank/DDBJ databases">
        <authorList>
            <person name="Murray A."/>
            <person name="Staley J."/>
            <person name="Ferriera S."/>
            <person name="Johnson J."/>
            <person name="Kravitz S."/>
            <person name="Halpern A."/>
            <person name="Remington K."/>
            <person name="Beeson K."/>
            <person name="Tran B."/>
            <person name="Rogers Y.-H."/>
            <person name="Friedman R."/>
            <person name="Venter J.C."/>
        </authorList>
    </citation>
    <scope>NUCLEOTIDE SEQUENCE [LARGE SCALE GENOMIC DNA]</scope>
    <source>
        <strain evidence="1 2">23-P</strain>
    </source>
</reference>
<organism evidence="1 2">
    <name type="scientific">Polaribacter irgensii 23-P</name>
    <dbReference type="NCBI Taxonomy" id="313594"/>
    <lineage>
        <taxon>Bacteria</taxon>
        <taxon>Pseudomonadati</taxon>
        <taxon>Bacteroidota</taxon>
        <taxon>Flavobacteriia</taxon>
        <taxon>Flavobacteriales</taxon>
        <taxon>Flavobacteriaceae</taxon>
    </lineage>
</organism>
<dbReference type="AlphaFoldDB" id="A4BZL1"/>
<keyword evidence="2" id="KW-1185">Reference proteome</keyword>
<protein>
    <submittedName>
        <fullName evidence="1">Uncharacterized protein</fullName>
    </submittedName>
</protein>
<evidence type="ECO:0000313" key="2">
    <source>
        <dbReference type="Proteomes" id="UP000003053"/>
    </source>
</evidence>
<accession>A4BZL1</accession>
<proteinExistence type="predicted"/>
<comment type="caution">
    <text evidence="1">The sequence shown here is derived from an EMBL/GenBank/DDBJ whole genome shotgun (WGS) entry which is preliminary data.</text>
</comment>
<dbReference type="STRING" id="313594.PI23P_08260"/>
<dbReference type="HOGENOM" id="CLU_3366473_0_0_10"/>
<evidence type="ECO:0000313" key="1">
    <source>
        <dbReference type="EMBL" id="EAR12604.1"/>
    </source>
</evidence>
<dbReference type="Proteomes" id="UP000003053">
    <property type="component" value="Unassembled WGS sequence"/>
</dbReference>
<dbReference type="EMBL" id="AAOG01000002">
    <property type="protein sequence ID" value="EAR12604.1"/>
    <property type="molecule type" value="Genomic_DNA"/>
</dbReference>
<name>A4BZL1_9FLAO</name>
<sequence>MMNEIRKKIKEKRKKDFHKKIWLICKNKLKNNSTD</sequence>
<gene>
    <name evidence="1" type="ORF">PI23P_08260</name>
</gene>